<keyword evidence="1" id="KW-0175">Coiled coil</keyword>
<feature type="coiled-coil region" evidence="1">
    <location>
        <begin position="39"/>
        <end position="66"/>
    </location>
</feature>
<comment type="caution">
    <text evidence="2">The sequence shown here is derived from an EMBL/GenBank/DDBJ whole genome shotgun (WGS) entry which is preliminary data.</text>
</comment>
<evidence type="ECO:0000313" key="2">
    <source>
        <dbReference type="EMBL" id="MBV4524347.1"/>
    </source>
</evidence>
<accession>A0ABS6QZI4</accession>
<evidence type="ECO:0000313" key="3">
    <source>
        <dbReference type="Proteomes" id="UP001049200"/>
    </source>
</evidence>
<dbReference type="EMBL" id="JAHSTU010000014">
    <property type="protein sequence ID" value="MBV4524347.1"/>
    <property type="molecule type" value="Genomic_DNA"/>
</dbReference>
<proteinExistence type="predicted"/>
<organism evidence="2 3">
    <name type="scientific">Pseudomonas azerbaijanoccidentalis</name>
    <dbReference type="NCBI Taxonomy" id="2842347"/>
    <lineage>
        <taxon>Bacteria</taxon>
        <taxon>Pseudomonadati</taxon>
        <taxon>Pseudomonadota</taxon>
        <taxon>Gammaproteobacteria</taxon>
        <taxon>Pseudomonadales</taxon>
        <taxon>Pseudomonadaceae</taxon>
        <taxon>Pseudomonas</taxon>
    </lineage>
</organism>
<protein>
    <submittedName>
        <fullName evidence="2">Uncharacterized protein</fullName>
    </submittedName>
</protein>
<gene>
    <name evidence="2" type="ORF">KVG88_30195</name>
</gene>
<reference evidence="2" key="1">
    <citation type="submission" date="2021-06" db="EMBL/GenBank/DDBJ databases">
        <title>Updating the genus Pseudomonas: Description of 43 new species and partition of the Pseudomonas putida group.</title>
        <authorList>
            <person name="Girard L."/>
            <person name="Lood C."/>
            <person name="Vandamme P."/>
            <person name="Rokni-Zadeh H."/>
            <person name="Van Noort V."/>
            <person name="Hofte M."/>
            <person name="Lavigne R."/>
            <person name="De Mot R."/>
        </authorList>
    </citation>
    <scope>NUCLEOTIDE SEQUENCE</scope>
    <source>
        <strain evidence="2">SWRI74</strain>
    </source>
</reference>
<dbReference type="RefSeq" id="WP_217873550.1">
    <property type="nucleotide sequence ID" value="NZ_JAHSTU010000014.1"/>
</dbReference>
<evidence type="ECO:0000256" key="1">
    <source>
        <dbReference type="SAM" id="Coils"/>
    </source>
</evidence>
<dbReference type="Proteomes" id="UP001049200">
    <property type="component" value="Unassembled WGS sequence"/>
</dbReference>
<name>A0ABS6QZI4_9PSED</name>
<keyword evidence="3" id="KW-1185">Reference proteome</keyword>
<sequence>MTDKYLNEARQKLAEMRASLEVTRFAVEQFPDKDDPAYAQAKARTLKELEKTAESIESLAAQLGDVPAPVRH</sequence>